<dbReference type="RefSeq" id="WP_100815452.1">
    <property type="nucleotide sequence ID" value="NZ_CP017803.1"/>
</dbReference>
<dbReference type="Gene3D" id="1.10.10.60">
    <property type="entry name" value="Homeodomain-like"/>
    <property type="match status" value="1"/>
</dbReference>
<dbReference type="Proteomes" id="UP000232133">
    <property type="component" value="Chromosome"/>
</dbReference>
<sequence length="70" mass="8227">MEITILHDYVTSHEKEWLEQGKIEGKIEGKLEGKEEEKLKIAKNMHKENYSVKEIAKITKLDCKTIEKLK</sequence>
<accession>A0A2H4U6G7</accession>
<evidence type="ECO:0000313" key="1">
    <source>
        <dbReference type="EMBL" id="ATZ59693.1"/>
    </source>
</evidence>
<proteinExistence type="predicted"/>
<dbReference type="GeneID" id="35118572"/>
<name>A0A2H4U6G7_METSM</name>
<dbReference type="EMBL" id="CP017803">
    <property type="protein sequence ID" value="ATZ59693.1"/>
    <property type="molecule type" value="Genomic_DNA"/>
</dbReference>
<gene>
    <name evidence="1" type="ORF">BK798_04300</name>
</gene>
<organism evidence="1 2">
    <name type="scientific">Methanobrevibacter smithii</name>
    <dbReference type="NCBI Taxonomy" id="2173"/>
    <lineage>
        <taxon>Archaea</taxon>
        <taxon>Methanobacteriati</taxon>
        <taxon>Methanobacteriota</taxon>
        <taxon>Methanomada group</taxon>
        <taxon>Methanobacteria</taxon>
        <taxon>Methanobacteriales</taxon>
        <taxon>Methanobacteriaceae</taxon>
        <taxon>Methanobrevibacter</taxon>
    </lineage>
</organism>
<reference evidence="2" key="1">
    <citation type="submission" date="2016-10" db="EMBL/GenBank/DDBJ databases">
        <authorList>
            <person name="Kim B.-C."/>
            <person name="Jeong H."/>
        </authorList>
    </citation>
    <scope>NUCLEOTIDE SEQUENCE [LARGE SCALE GENOMIC DNA]</scope>
    <source>
        <strain evidence="2">KB11</strain>
    </source>
</reference>
<protein>
    <submittedName>
        <fullName evidence="1">Uncharacterized protein</fullName>
    </submittedName>
</protein>
<dbReference type="AlphaFoldDB" id="A0A2H4U6G7"/>
<evidence type="ECO:0000313" key="2">
    <source>
        <dbReference type="Proteomes" id="UP000232133"/>
    </source>
</evidence>